<dbReference type="AlphaFoldDB" id="A0A5B0EIR6"/>
<gene>
    <name evidence="2" type="ORF">FQ154_07850</name>
</gene>
<dbReference type="EMBL" id="VOBL01000006">
    <property type="protein sequence ID" value="KAA0977610.1"/>
    <property type="molecule type" value="Genomic_DNA"/>
</dbReference>
<protein>
    <submittedName>
        <fullName evidence="2">ATPase</fullName>
    </submittedName>
</protein>
<sequence>MPAARTQTTTLVGLDIGGTKSHGVRWIDGRMIAEAKTGSANVQNVSVQVAVENIARMFEALGPGRIDKVVAGAGGIDTAADAQRLRSMIAVHAPEADIEVVHDSHLILAAGHASTGMAVILGTGSAVWGINAAGKEARAGGWGYLLGDEASGYWMGRESVRHTLREFNREEPVGELGRLVLEANHVSSPDELIGLFHGDTDRRYWAQQSPLVFQAHGAGDTGATRIIDEAVAYMVTVLGDVSTVLGIAGPVVIGGGLGMHQPLYQQRLREALAGIGLEGIAFLGEDPVFGALFLAGKGCF</sequence>
<dbReference type="CDD" id="cd24007">
    <property type="entry name" value="ASKHA_NBD_eukNAGK-like"/>
    <property type="match status" value="1"/>
</dbReference>
<evidence type="ECO:0000259" key="1">
    <source>
        <dbReference type="Pfam" id="PF01869"/>
    </source>
</evidence>
<dbReference type="Proteomes" id="UP000323856">
    <property type="component" value="Unassembled WGS sequence"/>
</dbReference>
<evidence type="ECO:0000313" key="2">
    <source>
        <dbReference type="EMBL" id="KAA0977610.1"/>
    </source>
</evidence>
<dbReference type="InterPro" id="IPR002731">
    <property type="entry name" value="ATPase_BadF"/>
</dbReference>
<proteinExistence type="predicted"/>
<feature type="domain" description="ATPase BadF/BadG/BcrA/BcrD type" evidence="1">
    <location>
        <begin position="12"/>
        <end position="271"/>
    </location>
</feature>
<dbReference type="OrthoDB" id="8701357at2"/>
<dbReference type="Gene3D" id="3.30.420.40">
    <property type="match status" value="2"/>
</dbReference>
<dbReference type="PANTHER" id="PTHR43190">
    <property type="entry name" value="N-ACETYL-D-GLUCOSAMINE KINASE"/>
    <property type="match status" value="1"/>
</dbReference>
<comment type="caution">
    <text evidence="2">The sequence shown here is derived from an EMBL/GenBank/DDBJ whole genome shotgun (WGS) entry which is preliminary data.</text>
</comment>
<name>A0A5B0EIR6_9MICC</name>
<organism evidence="2 3">
    <name type="scientific">Paeniglutamicibacter gangotriensis</name>
    <dbReference type="NCBI Taxonomy" id="254787"/>
    <lineage>
        <taxon>Bacteria</taxon>
        <taxon>Bacillati</taxon>
        <taxon>Actinomycetota</taxon>
        <taxon>Actinomycetes</taxon>
        <taxon>Micrococcales</taxon>
        <taxon>Micrococcaceae</taxon>
        <taxon>Paeniglutamicibacter</taxon>
    </lineage>
</organism>
<evidence type="ECO:0000313" key="3">
    <source>
        <dbReference type="Proteomes" id="UP000323856"/>
    </source>
</evidence>
<dbReference type="SUPFAM" id="SSF53067">
    <property type="entry name" value="Actin-like ATPase domain"/>
    <property type="match status" value="2"/>
</dbReference>
<reference evidence="2 3" key="1">
    <citation type="submission" date="2019-07" db="EMBL/GenBank/DDBJ databases">
        <title>Analysis of the biochemical properties, biological activity and biotechnological potential of siderophores and biosurfactants produced by Antarctic psychrotolerant bacteria.</title>
        <authorList>
            <person name="Styczynski M."/>
            <person name="Krucon T."/>
            <person name="Decewicz P."/>
            <person name="Dziewit L."/>
        </authorList>
    </citation>
    <scope>NUCLEOTIDE SEQUENCE [LARGE SCALE GENOMIC DNA]</scope>
    <source>
        <strain evidence="2 3">ANT_H27</strain>
    </source>
</reference>
<dbReference type="PANTHER" id="PTHR43190:SF3">
    <property type="entry name" value="N-ACETYL-D-GLUCOSAMINE KINASE"/>
    <property type="match status" value="1"/>
</dbReference>
<dbReference type="RefSeq" id="WP_149619273.1">
    <property type="nucleotide sequence ID" value="NZ_VOBL01000006.1"/>
</dbReference>
<dbReference type="Pfam" id="PF01869">
    <property type="entry name" value="BcrAD_BadFG"/>
    <property type="match status" value="1"/>
</dbReference>
<accession>A0A5B0EIR6</accession>
<dbReference type="InterPro" id="IPR052519">
    <property type="entry name" value="Euk-type_GlcNAc_Kinase"/>
</dbReference>
<dbReference type="InterPro" id="IPR043129">
    <property type="entry name" value="ATPase_NBD"/>
</dbReference>